<sequence>MRAALLQITSSDDPAENLSMLQDRIAEAVQGGAGFVLTPEVSNCVSTSRDHQLRVLRHQDDDPTLAGLREAAAQHGIWLLIGSLSLKTHDPDGRFANRSFLIDPTGAIAAQYDKIHMFDVQVSDTESYRESAGYRPGDRAVLAETPFGTVGMTICYDVRFPHLFRDLAKAGAQIITVPAAFSPVTGAAHWETLLRARSIECGAWVLAPAQCGAHKIRTEKPRSTYGYSLAIDPWGRIAASAQDIPTITYVDLDLEEVADSRTRISALDHDRPYSGPFLSKRERPDGDR</sequence>
<feature type="compositionally biased region" description="Basic and acidic residues" evidence="3">
    <location>
        <begin position="279"/>
        <end position="288"/>
    </location>
</feature>
<evidence type="ECO:0000256" key="2">
    <source>
        <dbReference type="ARBA" id="ARBA00022801"/>
    </source>
</evidence>
<evidence type="ECO:0000313" key="6">
    <source>
        <dbReference type="Proteomes" id="UP000592216"/>
    </source>
</evidence>
<dbReference type="InterPro" id="IPR001110">
    <property type="entry name" value="UPF0012_CS"/>
</dbReference>
<dbReference type="AlphaFoldDB" id="A0A850PYC4"/>
<comment type="caution">
    <text evidence="5">The sequence shown here is derived from an EMBL/GenBank/DDBJ whole genome shotgun (WGS) entry which is preliminary data.</text>
</comment>
<evidence type="ECO:0000259" key="4">
    <source>
        <dbReference type="PROSITE" id="PS50263"/>
    </source>
</evidence>
<evidence type="ECO:0000313" key="5">
    <source>
        <dbReference type="EMBL" id="NVO22247.1"/>
    </source>
</evidence>
<dbReference type="Gene3D" id="3.60.110.10">
    <property type="entry name" value="Carbon-nitrogen hydrolase"/>
    <property type="match status" value="1"/>
</dbReference>
<evidence type="ECO:0000256" key="1">
    <source>
        <dbReference type="ARBA" id="ARBA00010613"/>
    </source>
</evidence>
<dbReference type="InterPro" id="IPR045254">
    <property type="entry name" value="Nit1/2_C-N_Hydrolase"/>
</dbReference>
<organism evidence="5 6">
    <name type="scientific">Donghicola mangrovi</name>
    <dbReference type="NCBI Taxonomy" id="2729614"/>
    <lineage>
        <taxon>Bacteria</taxon>
        <taxon>Pseudomonadati</taxon>
        <taxon>Pseudomonadota</taxon>
        <taxon>Alphaproteobacteria</taxon>
        <taxon>Rhodobacterales</taxon>
        <taxon>Roseobacteraceae</taxon>
        <taxon>Donghicola</taxon>
    </lineage>
</organism>
<reference evidence="5 6" key="1">
    <citation type="submission" date="2020-04" db="EMBL/GenBank/DDBJ databases">
        <title>Donghicola sp., a member of the Rhodobacteraceae family isolated from mangrove forest in Thailand.</title>
        <authorList>
            <person name="Charoenyingcharoen P."/>
            <person name="Yukphan P."/>
        </authorList>
    </citation>
    <scope>NUCLEOTIDE SEQUENCE [LARGE SCALE GENOMIC DNA]</scope>
    <source>
        <strain evidence="5 6">B5-SW-15</strain>
    </source>
</reference>
<evidence type="ECO:0000256" key="3">
    <source>
        <dbReference type="SAM" id="MobiDB-lite"/>
    </source>
</evidence>
<dbReference type="RefSeq" id="WP_177156560.1">
    <property type="nucleotide sequence ID" value="NZ_JABCJE010000001.1"/>
</dbReference>
<dbReference type="PANTHER" id="PTHR23088:SF27">
    <property type="entry name" value="DEAMINATED GLUTATHIONE AMIDASE"/>
    <property type="match status" value="1"/>
</dbReference>
<proteinExistence type="inferred from homology"/>
<protein>
    <submittedName>
        <fullName evidence="5">Carbon-nitrogen hydrolase family protein</fullName>
    </submittedName>
</protein>
<feature type="domain" description="CN hydrolase" evidence="4">
    <location>
        <begin position="1"/>
        <end position="254"/>
    </location>
</feature>
<name>A0A850PYC4_9RHOB</name>
<dbReference type="EMBL" id="JABCJE010000001">
    <property type="protein sequence ID" value="NVO22247.1"/>
    <property type="molecule type" value="Genomic_DNA"/>
</dbReference>
<dbReference type="CDD" id="cd07572">
    <property type="entry name" value="nit"/>
    <property type="match status" value="1"/>
</dbReference>
<dbReference type="PANTHER" id="PTHR23088">
    <property type="entry name" value="NITRILASE-RELATED"/>
    <property type="match status" value="1"/>
</dbReference>
<accession>A0A850PYC4</accession>
<dbReference type="GO" id="GO:0016811">
    <property type="term" value="F:hydrolase activity, acting on carbon-nitrogen (but not peptide) bonds, in linear amides"/>
    <property type="evidence" value="ECO:0007669"/>
    <property type="project" value="InterPro"/>
</dbReference>
<dbReference type="PROSITE" id="PS50263">
    <property type="entry name" value="CN_HYDROLASE"/>
    <property type="match status" value="1"/>
</dbReference>
<feature type="region of interest" description="Disordered" evidence="3">
    <location>
        <begin position="267"/>
        <end position="288"/>
    </location>
</feature>
<dbReference type="InterPro" id="IPR036526">
    <property type="entry name" value="C-N_Hydrolase_sf"/>
</dbReference>
<gene>
    <name evidence="5" type="ORF">HJ536_02665</name>
</gene>
<comment type="similarity">
    <text evidence="1">Belongs to the carbon-nitrogen hydrolase superfamily. NIT1/NIT2 family.</text>
</comment>
<dbReference type="Proteomes" id="UP000592216">
    <property type="component" value="Unassembled WGS sequence"/>
</dbReference>
<dbReference type="Pfam" id="PF00795">
    <property type="entry name" value="CN_hydrolase"/>
    <property type="match status" value="1"/>
</dbReference>
<dbReference type="SUPFAM" id="SSF56317">
    <property type="entry name" value="Carbon-nitrogen hydrolase"/>
    <property type="match status" value="1"/>
</dbReference>
<dbReference type="InterPro" id="IPR003010">
    <property type="entry name" value="C-N_Hydrolase"/>
</dbReference>
<dbReference type="PROSITE" id="PS01227">
    <property type="entry name" value="UPF0012"/>
    <property type="match status" value="1"/>
</dbReference>
<keyword evidence="2 5" id="KW-0378">Hydrolase</keyword>